<proteinExistence type="inferred from homology"/>
<feature type="domain" description="Peptidase M13 C-terminal" evidence="9">
    <location>
        <begin position="575"/>
        <end position="778"/>
    </location>
</feature>
<evidence type="ECO:0000313" key="12">
    <source>
        <dbReference type="Proteomes" id="UP001492380"/>
    </source>
</evidence>
<keyword evidence="5" id="KW-0378">Hydrolase</keyword>
<dbReference type="InterPro" id="IPR018497">
    <property type="entry name" value="Peptidase_M13_C"/>
</dbReference>
<dbReference type="InterPro" id="IPR042089">
    <property type="entry name" value="Peptidase_M13_dom_2"/>
</dbReference>
<comment type="caution">
    <text evidence="11">The sequence shown here is derived from an EMBL/GenBank/DDBJ whole genome shotgun (WGS) entry which is preliminary data.</text>
</comment>
<accession>A0ABR1YWS4</accession>
<evidence type="ECO:0000256" key="2">
    <source>
        <dbReference type="ARBA" id="ARBA00007357"/>
    </source>
</evidence>
<evidence type="ECO:0000256" key="8">
    <source>
        <dbReference type="SAM" id="Phobius"/>
    </source>
</evidence>
<dbReference type="PANTHER" id="PTHR11733:SF167">
    <property type="entry name" value="FI17812P1-RELATED"/>
    <property type="match status" value="1"/>
</dbReference>
<keyword evidence="12" id="KW-1185">Reference proteome</keyword>
<evidence type="ECO:0000256" key="6">
    <source>
        <dbReference type="ARBA" id="ARBA00022833"/>
    </source>
</evidence>
<dbReference type="InterPro" id="IPR000718">
    <property type="entry name" value="Peptidase_M13"/>
</dbReference>
<keyword evidence="8" id="KW-0812">Transmembrane</keyword>
<dbReference type="SUPFAM" id="SSF55486">
    <property type="entry name" value="Metalloproteases ('zincins'), catalytic domain"/>
    <property type="match status" value="1"/>
</dbReference>
<feature type="domain" description="Peptidase M13 N-terminal" evidence="10">
    <location>
        <begin position="121"/>
        <end position="513"/>
    </location>
</feature>
<dbReference type="Pfam" id="PF05649">
    <property type="entry name" value="Peptidase_M13_N"/>
    <property type="match status" value="1"/>
</dbReference>
<comment type="cofactor">
    <cofactor evidence="1">
        <name>Zn(2+)</name>
        <dbReference type="ChEBI" id="CHEBI:29105"/>
    </cofactor>
</comment>
<evidence type="ECO:0000256" key="5">
    <source>
        <dbReference type="ARBA" id="ARBA00022801"/>
    </source>
</evidence>
<keyword evidence="4" id="KW-0479">Metal-binding</keyword>
<dbReference type="Proteomes" id="UP001492380">
    <property type="component" value="Unassembled WGS sequence"/>
</dbReference>
<dbReference type="PANTHER" id="PTHR11733">
    <property type="entry name" value="ZINC METALLOPROTEASE FAMILY M13 NEPRILYSIN-RELATED"/>
    <property type="match status" value="1"/>
</dbReference>
<protein>
    <submittedName>
        <fullName evidence="11">Endothelin-converting enzyme</fullName>
    </submittedName>
</protein>
<evidence type="ECO:0000256" key="1">
    <source>
        <dbReference type="ARBA" id="ARBA00001947"/>
    </source>
</evidence>
<evidence type="ECO:0000259" key="9">
    <source>
        <dbReference type="Pfam" id="PF01431"/>
    </source>
</evidence>
<gene>
    <name evidence="11" type="ORF">HDK90DRAFT_464021</name>
</gene>
<dbReference type="EMBL" id="JBBWRZ010000003">
    <property type="protein sequence ID" value="KAK8240408.1"/>
    <property type="molecule type" value="Genomic_DNA"/>
</dbReference>
<dbReference type="Gene3D" id="3.40.390.10">
    <property type="entry name" value="Collagenase (Catalytic Domain)"/>
    <property type="match status" value="1"/>
</dbReference>
<dbReference type="Gene3D" id="1.10.1380.10">
    <property type="entry name" value="Neutral endopeptidase , domain2"/>
    <property type="match status" value="1"/>
</dbReference>
<organism evidence="11 12">
    <name type="scientific">Phyllosticta capitalensis</name>
    <dbReference type="NCBI Taxonomy" id="121624"/>
    <lineage>
        <taxon>Eukaryota</taxon>
        <taxon>Fungi</taxon>
        <taxon>Dikarya</taxon>
        <taxon>Ascomycota</taxon>
        <taxon>Pezizomycotina</taxon>
        <taxon>Dothideomycetes</taxon>
        <taxon>Dothideomycetes incertae sedis</taxon>
        <taxon>Botryosphaeriales</taxon>
        <taxon>Phyllostictaceae</taxon>
        <taxon>Phyllosticta</taxon>
    </lineage>
</organism>
<keyword evidence="8" id="KW-0472">Membrane</keyword>
<evidence type="ECO:0000313" key="11">
    <source>
        <dbReference type="EMBL" id="KAK8240408.1"/>
    </source>
</evidence>
<reference evidence="11 12" key="1">
    <citation type="submission" date="2024-04" db="EMBL/GenBank/DDBJ databases">
        <title>Phyllosticta paracitricarpa is synonymous to the EU quarantine fungus P. citricarpa based on phylogenomic analyses.</title>
        <authorList>
            <consortium name="Lawrence Berkeley National Laboratory"/>
            <person name="Van Ingen-Buijs V.A."/>
            <person name="Van Westerhoven A.C."/>
            <person name="Haridas S."/>
            <person name="Skiadas P."/>
            <person name="Martin F."/>
            <person name="Groenewald J.Z."/>
            <person name="Crous P.W."/>
            <person name="Seidl M.F."/>
        </authorList>
    </citation>
    <scope>NUCLEOTIDE SEQUENCE [LARGE SCALE GENOMIC DNA]</scope>
    <source>
        <strain evidence="11 12">CBS 123374</strain>
    </source>
</reference>
<keyword evidence="6" id="KW-0862">Zinc</keyword>
<dbReference type="InterPro" id="IPR008753">
    <property type="entry name" value="Peptidase_M13_N"/>
</dbReference>
<evidence type="ECO:0000256" key="3">
    <source>
        <dbReference type="ARBA" id="ARBA00022670"/>
    </source>
</evidence>
<evidence type="ECO:0000256" key="7">
    <source>
        <dbReference type="ARBA" id="ARBA00023049"/>
    </source>
</evidence>
<sequence>MRRGAVSVRFIIGLGALLVFFLYFILGSPPTGIRREQSDPNRLSHKVEDLGHQDGAIKQSGEKERGNQIVYPHPIEPGSQRLVARQNSPPPEDDICQTQACKDYGAYIKRSLGVNYTSIDPCADFWNFAVGNWQSFNNYRPDQSSVSSFSVLDDSNRDLLRKVLESPYNQTTTLSNQDRLVDRDNFIKMKTAYDACLDEDLIKTVGAKPIKDILDAVPKPDSGKYDTTNGLTDILISLLRLGVTPLVGADTGSDLKNPDVVTIYLDSGGLGGLPSKEYYNRTDVQTNYTRTIAEIFDIFLGNNGTHGNIAQQVFELERRIALAQLDPEQERDVELTYNPYKLEDVDKLVPDLSHTQLVNAFTPPGYEADTVIVKSVEYFRQLSQLIRSVPTDVLYAYFQWNIIREWADSVYRDLRIPLRRFNNQLAGRPDDAIQDRWRTCQQEVDSNMPWILSGAYVQARAFGQDSKSLGEQIIDDIRAIYEERFPNYDWMAKDVQERSKKKVSLIGKKIGYPDKSPNVLDPRSVQEFYANLTVSRTKYFENKLNITYFSSNRSWDDLLRPTDKDRWAASANTINAYYFPNYNQINFPAGIMQVPFFDRQLPEYVSYGGFGAIAGHEITHGFDDQGSKFDERGAFATWWDQQTRDNFKERTKCFVQQYAKYSIPGLDDKPVPIKGELTQGENIADAGGVSSSYEAWKRRNDKKRNQMLPGLPEDAKLTPEKLFFVSFANIWAQKARRRALVQQVLSDPHTPNEQRVLGVLANSRPFKEAFECKDTNPVCELW</sequence>
<dbReference type="PROSITE" id="PS51885">
    <property type="entry name" value="NEPRILYSIN"/>
    <property type="match status" value="1"/>
</dbReference>
<name>A0ABR1YWS4_9PEZI</name>
<dbReference type="InterPro" id="IPR024079">
    <property type="entry name" value="MetalloPept_cat_dom_sf"/>
</dbReference>
<feature type="transmembrane region" description="Helical" evidence="8">
    <location>
        <begin position="7"/>
        <end position="26"/>
    </location>
</feature>
<dbReference type="PRINTS" id="PR00786">
    <property type="entry name" value="NEPRILYSIN"/>
</dbReference>
<evidence type="ECO:0000259" key="10">
    <source>
        <dbReference type="Pfam" id="PF05649"/>
    </source>
</evidence>
<keyword evidence="3" id="KW-0645">Protease</keyword>
<keyword evidence="7" id="KW-0482">Metalloprotease</keyword>
<dbReference type="CDD" id="cd08662">
    <property type="entry name" value="M13"/>
    <property type="match status" value="1"/>
</dbReference>
<comment type="similarity">
    <text evidence="2">Belongs to the peptidase M13 family.</text>
</comment>
<keyword evidence="8" id="KW-1133">Transmembrane helix</keyword>
<evidence type="ECO:0000256" key="4">
    <source>
        <dbReference type="ARBA" id="ARBA00022723"/>
    </source>
</evidence>
<dbReference type="Pfam" id="PF01431">
    <property type="entry name" value="Peptidase_M13"/>
    <property type="match status" value="1"/>
</dbReference>